<evidence type="ECO:0000313" key="2">
    <source>
        <dbReference type="Proteomes" id="UP001140234"/>
    </source>
</evidence>
<dbReference type="Proteomes" id="UP001140234">
    <property type="component" value="Unassembled WGS sequence"/>
</dbReference>
<dbReference type="EMBL" id="JANBUJ010001042">
    <property type="protein sequence ID" value="KAJ2768979.1"/>
    <property type="molecule type" value="Genomic_DNA"/>
</dbReference>
<organism evidence="1 2">
    <name type="scientific">Coemansia nantahalensis</name>
    <dbReference type="NCBI Taxonomy" id="2789366"/>
    <lineage>
        <taxon>Eukaryota</taxon>
        <taxon>Fungi</taxon>
        <taxon>Fungi incertae sedis</taxon>
        <taxon>Zoopagomycota</taxon>
        <taxon>Kickxellomycotina</taxon>
        <taxon>Kickxellomycetes</taxon>
        <taxon>Kickxellales</taxon>
        <taxon>Kickxellaceae</taxon>
        <taxon>Coemansia</taxon>
    </lineage>
</organism>
<accession>A0ACC1JXA3</accession>
<gene>
    <name evidence="1" type="ORF">IWQ57_003305</name>
</gene>
<name>A0ACC1JXA3_9FUNG</name>
<reference evidence="1" key="1">
    <citation type="submission" date="2022-07" db="EMBL/GenBank/DDBJ databases">
        <title>Phylogenomic reconstructions and comparative analyses of Kickxellomycotina fungi.</title>
        <authorList>
            <person name="Reynolds N.K."/>
            <person name="Stajich J.E."/>
            <person name="Barry K."/>
            <person name="Grigoriev I.V."/>
            <person name="Crous P."/>
            <person name="Smith M.E."/>
        </authorList>
    </citation>
    <scope>NUCLEOTIDE SEQUENCE</scope>
    <source>
        <strain evidence="1">CBS 109366</strain>
    </source>
</reference>
<keyword evidence="2" id="KW-1185">Reference proteome</keyword>
<evidence type="ECO:0000313" key="1">
    <source>
        <dbReference type="EMBL" id="KAJ2768979.1"/>
    </source>
</evidence>
<protein>
    <submittedName>
        <fullName evidence="1">Uncharacterized protein</fullName>
    </submittedName>
</protein>
<comment type="caution">
    <text evidence="1">The sequence shown here is derived from an EMBL/GenBank/DDBJ whole genome shotgun (WGS) entry which is preliminary data.</text>
</comment>
<proteinExistence type="predicted"/>
<sequence length="859" mass="93408">MLPPSHAYIFKSVLARRGGMARQQLVRLLPSGDHMLLCNTSFMTAIVNSIVYLMNLRPQFCEETLGRLTDWFAAINSSEQSLTPLQLAIVGKTVRLSLLQLYTRRYMGAYSELLETTLDQIGGPEWATWQEQQARERERRARQQAREREHAARQQKQQKSEEAAKAAAAAAAAGPEDEHHSARWVPAPEEGEADMADQPAPGAGGAGAGAAAPALDALPGAAAAAPNRMAPSMQRQRAGAGFGAKRAARQAADGGDEDEEKQSRMLEENAKRVKLDEAMDTDEPDGAAAAAAAAAGPTEAQQRALDADREMEAEMKAAVQAVPQFALPAMEPLTDTARHAQVVEAIKRVIVGSAQLQKFIAHKRVVDGAPAAAAAVPRTLASGVATNSGVLEDSMVMLVRLVTNCYVVFGEFSKVRRSAPDSSASERWKTMHDCVEVVLQMIVAAPRERYGLAMILLYELWMAVVITDPELARAPAAPAGEYTVLALYLGWCERIFDAIPPTNEDELLASKRAMALELRQKARQLIDDSLVAHAELLLALSTKNMHLLAHVFDAYKSAPLAVQVGIRQLVTPLVKSVAAAPGRIIPELAQFPKGAETLALRIIFLLCSEGARVPGRELVEAVLRMCDERGLDGNFVVFIMNGLERAEALARMPLLVSILNGADGPRALVREGFMRLITPFLGRPGVLSPTDLLLALHGGVTRDNIAKHVEAVEVYEAMARPDGKPMFTGMLFDTALKLLVDQDPVSPLITQTADIYHRRRGGPAGTVIGLLRRLIEREVWNMDAHVFDAFVESFRVMLPGTFALVKLLPTEPLQAVVDRSPPLRTAIREYVGKMPEPARRPYQWLLDSPPEPEPALPSA</sequence>